<gene>
    <name evidence="3" type="ORF">FCL40_18230</name>
</gene>
<dbReference type="Pfam" id="PF01927">
    <property type="entry name" value="Mut7-C"/>
    <property type="match status" value="1"/>
</dbReference>
<organism evidence="3 4">
    <name type="scientific">Ferrimonas sediminicola</name>
    <dbReference type="NCBI Taxonomy" id="2569538"/>
    <lineage>
        <taxon>Bacteria</taxon>
        <taxon>Pseudomonadati</taxon>
        <taxon>Pseudomonadota</taxon>
        <taxon>Gammaproteobacteria</taxon>
        <taxon>Alteromonadales</taxon>
        <taxon>Ferrimonadaceae</taxon>
        <taxon>Ferrimonas</taxon>
    </lineage>
</organism>
<evidence type="ECO:0000313" key="4">
    <source>
        <dbReference type="Proteomes" id="UP000305674"/>
    </source>
</evidence>
<sequence length="256" mass="29048">MIQDSHAPIWRRVSIRCHGDLEDFLPRGRRGGWVLHPFCGRPSAKSVLEAAGVPQAEIDLILVDGCPAGLDCRLLGGERLVVYPLFAAMDRQPLSRLRPRPLPKAFVVDANLGALARLLRLCGLDSLYRRDFDDDEIVRLARGQRRFILTRDKGILHYSAVDHGYWVRNTQPQRQLSEVIGRLRLQSLLHPFSRCIRCNGLIQPVARDLVAGRVPAGAWREHRHFFRCDGCGQIYWRGSHYRRMAAHLAALGLQTP</sequence>
<evidence type="ECO:0000259" key="1">
    <source>
        <dbReference type="Pfam" id="PF01927"/>
    </source>
</evidence>
<dbReference type="InterPro" id="IPR002782">
    <property type="entry name" value="Mut7-C_RNAse_dom"/>
</dbReference>
<comment type="caution">
    <text evidence="3">The sequence shown here is derived from an EMBL/GenBank/DDBJ whole genome shotgun (WGS) entry which is preliminary data.</text>
</comment>
<accession>A0A4U1B665</accession>
<dbReference type="RefSeq" id="WP_136854703.1">
    <property type="nucleotide sequence ID" value="NZ_SWCI01000025.1"/>
</dbReference>
<dbReference type="OrthoDB" id="9797655at2"/>
<evidence type="ECO:0000259" key="2">
    <source>
        <dbReference type="Pfam" id="PF14451"/>
    </source>
</evidence>
<feature type="domain" description="Mut7-C RNAse" evidence="1">
    <location>
        <begin position="105"/>
        <end position="246"/>
    </location>
</feature>
<feature type="domain" description="Ubiquitin Mut7-C" evidence="2">
    <location>
        <begin position="13"/>
        <end position="90"/>
    </location>
</feature>
<protein>
    <submittedName>
        <fullName evidence="3">Twitching motility protein PilT</fullName>
    </submittedName>
</protein>
<dbReference type="PANTHER" id="PTHR39081:SF1">
    <property type="entry name" value="MUT7-C RNASE DOMAIN-CONTAINING PROTEIN"/>
    <property type="match status" value="1"/>
</dbReference>
<reference evidence="3 4" key="1">
    <citation type="submission" date="2019-04" db="EMBL/GenBank/DDBJ databases">
        <authorList>
            <person name="Hwang J.C."/>
        </authorList>
    </citation>
    <scope>NUCLEOTIDE SEQUENCE [LARGE SCALE GENOMIC DNA]</scope>
    <source>
        <strain evidence="3 4">IMCC35001</strain>
    </source>
</reference>
<dbReference type="AlphaFoldDB" id="A0A4U1B665"/>
<dbReference type="Pfam" id="PF14451">
    <property type="entry name" value="Ub-Mut7C"/>
    <property type="match status" value="1"/>
</dbReference>
<dbReference type="PANTHER" id="PTHR39081">
    <property type="entry name" value="MUT7-C DOMAIN-CONTAINING PROTEIN"/>
    <property type="match status" value="1"/>
</dbReference>
<dbReference type="InterPro" id="IPR027798">
    <property type="entry name" value="Ub_Mut7C"/>
</dbReference>
<evidence type="ECO:0000313" key="3">
    <source>
        <dbReference type="EMBL" id="TKB46013.1"/>
    </source>
</evidence>
<proteinExistence type="predicted"/>
<dbReference type="EMBL" id="SWCI01000025">
    <property type="protein sequence ID" value="TKB46013.1"/>
    <property type="molecule type" value="Genomic_DNA"/>
</dbReference>
<dbReference type="Proteomes" id="UP000305674">
    <property type="component" value="Unassembled WGS sequence"/>
</dbReference>
<name>A0A4U1B665_9GAMM</name>
<keyword evidence="4" id="KW-1185">Reference proteome</keyword>